<name>A0A6C8GLQ3_SALET</name>
<proteinExistence type="predicted"/>
<reference evidence="1 2" key="1">
    <citation type="journal article" date="2011" name="BMC Genomics">
        <title>Genome sequencing reveals diversification of virulence factor content and possible host adaptation in distinct subpopulations of Salmonella enterica.</title>
        <authorList>
            <person name="den Bakker H.C."/>
            <person name="Moreno Switt A.I."/>
            <person name="Govoni G."/>
            <person name="Cummings C.A."/>
            <person name="Ranieri M.L."/>
            <person name="Degoricija L."/>
            <person name="Hoelzer K."/>
            <person name="Rodriguez-Rivera L.D."/>
            <person name="Brown S."/>
            <person name="Bolchacova E."/>
            <person name="Furtado M.R."/>
            <person name="Wiedmann M."/>
        </authorList>
    </citation>
    <scope>NUCLEOTIDE SEQUENCE [LARGE SCALE GENOMIC DNA]</scope>
    <source>
        <strain evidence="1 2">A4-669</strain>
    </source>
</reference>
<sequence>MEPSILMGIFLLTYNCVKILSRLPMRYSTMMVAGRYNVTLDEDK</sequence>
<accession>A0A6C8GLQ3</accession>
<gene>
    <name evidence="1" type="ORF">LTSEADE_2926</name>
</gene>
<evidence type="ECO:0000313" key="2">
    <source>
        <dbReference type="Proteomes" id="UP000004906"/>
    </source>
</evidence>
<protein>
    <submittedName>
        <fullName evidence="1">Uncharacterized protein</fullName>
    </submittedName>
</protein>
<comment type="caution">
    <text evidence="1">The sequence shown here is derived from an EMBL/GenBank/DDBJ whole genome shotgun (WGS) entry which is preliminary data.</text>
</comment>
<dbReference type="EMBL" id="AFCI01000991">
    <property type="protein sequence ID" value="EHC35517.1"/>
    <property type="molecule type" value="Genomic_DNA"/>
</dbReference>
<dbReference type="AlphaFoldDB" id="A0A6C8GLQ3"/>
<dbReference type="Proteomes" id="UP000004906">
    <property type="component" value="Unassembled WGS sequence"/>
</dbReference>
<organism evidence="1 2">
    <name type="scientific">Salmonella enterica subsp. enterica serovar Adelaide str. A4-669</name>
    <dbReference type="NCBI Taxonomy" id="913063"/>
    <lineage>
        <taxon>Bacteria</taxon>
        <taxon>Pseudomonadati</taxon>
        <taxon>Pseudomonadota</taxon>
        <taxon>Gammaproteobacteria</taxon>
        <taxon>Enterobacterales</taxon>
        <taxon>Enterobacteriaceae</taxon>
        <taxon>Salmonella</taxon>
    </lineage>
</organism>
<evidence type="ECO:0000313" key="1">
    <source>
        <dbReference type="EMBL" id="EHC35517.1"/>
    </source>
</evidence>